<dbReference type="GO" id="GO:0005886">
    <property type="term" value="C:plasma membrane"/>
    <property type="evidence" value="ECO:0007669"/>
    <property type="project" value="UniProtKB-SubCell"/>
</dbReference>
<dbReference type="EMBL" id="BMMF01000013">
    <property type="protein sequence ID" value="GGK47862.1"/>
    <property type="molecule type" value="Genomic_DNA"/>
</dbReference>
<comment type="similarity">
    <text evidence="2">Belongs to the auxin efflux carrier (TC 2.A.69) family.</text>
</comment>
<feature type="transmembrane region" description="Helical" evidence="8">
    <location>
        <begin position="61"/>
        <end position="83"/>
    </location>
</feature>
<feature type="transmembrane region" description="Helical" evidence="8">
    <location>
        <begin position="227"/>
        <end position="250"/>
    </location>
</feature>
<evidence type="ECO:0000256" key="4">
    <source>
        <dbReference type="ARBA" id="ARBA00022475"/>
    </source>
</evidence>
<keyword evidence="3" id="KW-0813">Transport</keyword>
<evidence type="ECO:0000256" key="2">
    <source>
        <dbReference type="ARBA" id="ARBA00010145"/>
    </source>
</evidence>
<proteinExistence type="inferred from homology"/>
<accession>A0A917QFB4</accession>
<feature type="transmembrane region" description="Helical" evidence="8">
    <location>
        <begin position="38"/>
        <end position="55"/>
    </location>
</feature>
<evidence type="ECO:0000256" key="7">
    <source>
        <dbReference type="ARBA" id="ARBA00023136"/>
    </source>
</evidence>
<dbReference type="Pfam" id="PF03547">
    <property type="entry name" value="Mem_trans"/>
    <property type="match status" value="1"/>
</dbReference>
<name>A0A917QFB4_9HYPH</name>
<dbReference type="AlphaFoldDB" id="A0A917QFB4"/>
<feature type="transmembrane region" description="Helical" evidence="8">
    <location>
        <begin position="6"/>
        <end position="26"/>
    </location>
</feature>
<keyword evidence="10" id="KW-1185">Reference proteome</keyword>
<feature type="transmembrane region" description="Helical" evidence="8">
    <location>
        <begin position="104"/>
        <end position="121"/>
    </location>
</feature>
<dbReference type="Gene3D" id="1.20.1530.20">
    <property type="match status" value="1"/>
</dbReference>
<dbReference type="InterPro" id="IPR004776">
    <property type="entry name" value="Mem_transp_PIN-like"/>
</dbReference>
<dbReference type="PANTHER" id="PTHR36838">
    <property type="entry name" value="AUXIN EFFLUX CARRIER FAMILY PROTEIN"/>
    <property type="match status" value="1"/>
</dbReference>
<protein>
    <submittedName>
        <fullName evidence="9">Transporter</fullName>
    </submittedName>
</protein>
<feature type="transmembrane region" description="Helical" evidence="8">
    <location>
        <begin position="256"/>
        <end position="275"/>
    </location>
</feature>
<evidence type="ECO:0000313" key="10">
    <source>
        <dbReference type="Proteomes" id="UP000600449"/>
    </source>
</evidence>
<feature type="transmembrane region" description="Helical" evidence="8">
    <location>
        <begin position="287"/>
        <end position="308"/>
    </location>
</feature>
<evidence type="ECO:0000256" key="6">
    <source>
        <dbReference type="ARBA" id="ARBA00022989"/>
    </source>
</evidence>
<dbReference type="RefSeq" id="WP_188914899.1">
    <property type="nucleotide sequence ID" value="NZ_BMMF01000013.1"/>
</dbReference>
<evidence type="ECO:0000256" key="1">
    <source>
        <dbReference type="ARBA" id="ARBA00004651"/>
    </source>
</evidence>
<feature type="transmembrane region" description="Helical" evidence="8">
    <location>
        <begin position="127"/>
        <end position="151"/>
    </location>
</feature>
<keyword evidence="4" id="KW-1003">Cell membrane</keyword>
<evidence type="ECO:0000256" key="3">
    <source>
        <dbReference type="ARBA" id="ARBA00022448"/>
    </source>
</evidence>
<gene>
    <name evidence="9" type="ORF">GCM10011322_38590</name>
</gene>
<dbReference type="Proteomes" id="UP000600449">
    <property type="component" value="Unassembled WGS sequence"/>
</dbReference>
<sequence length="309" mass="31912">MSSVLASLVPVFLVIMAGWLARVTGFVEEKHWPGLEKVTYVVFFPAIIIATLAQADLATVPVGGVGAALVVGIFVNAVALLLARRTMESRAGIGGPSFTSIFQGATRWNTFVALAVAGSLYGERGLALMAVAIAVMIPLLNLMAIGVLVRFAGGPPQTPRQIVIAIVTNPFIWSSAIGVTINATGLPMPSVALEFTEILGRAALAAGLLVVGAGLDMRRLATPDRAHWISIAAKMLVLPVVAVTLARVLGVGGDDLVVVAIASSVPTASGGYILAKQMGGDAPLMAEIITIQTLVAMLTMPVMITVLAL</sequence>
<keyword evidence="6 8" id="KW-1133">Transmembrane helix</keyword>
<reference evidence="9 10" key="1">
    <citation type="journal article" date="2014" name="Int. J. Syst. Evol. Microbiol.">
        <title>Complete genome sequence of Corynebacterium casei LMG S-19264T (=DSM 44701T), isolated from a smear-ripened cheese.</title>
        <authorList>
            <consortium name="US DOE Joint Genome Institute (JGI-PGF)"/>
            <person name="Walter F."/>
            <person name="Albersmeier A."/>
            <person name="Kalinowski J."/>
            <person name="Ruckert C."/>
        </authorList>
    </citation>
    <scope>NUCLEOTIDE SEQUENCE [LARGE SCALE GENOMIC DNA]</scope>
    <source>
        <strain evidence="9 10">CGMCC 1.9161</strain>
    </source>
</reference>
<dbReference type="GO" id="GO:0055085">
    <property type="term" value="P:transmembrane transport"/>
    <property type="evidence" value="ECO:0007669"/>
    <property type="project" value="InterPro"/>
</dbReference>
<feature type="transmembrane region" description="Helical" evidence="8">
    <location>
        <begin position="163"/>
        <end position="186"/>
    </location>
</feature>
<keyword evidence="5 8" id="KW-0812">Transmembrane</keyword>
<dbReference type="PANTHER" id="PTHR36838:SF4">
    <property type="entry name" value="AUXIN EFFLUX CARRIER FAMILY PROTEIN"/>
    <property type="match status" value="1"/>
</dbReference>
<organism evidence="9 10">
    <name type="scientific">Salinarimonas ramus</name>
    <dbReference type="NCBI Taxonomy" id="690164"/>
    <lineage>
        <taxon>Bacteria</taxon>
        <taxon>Pseudomonadati</taxon>
        <taxon>Pseudomonadota</taxon>
        <taxon>Alphaproteobacteria</taxon>
        <taxon>Hyphomicrobiales</taxon>
        <taxon>Salinarimonadaceae</taxon>
        <taxon>Salinarimonas</taxon>
    </lineage>
</organism>
<dbReference type="InterPro" id="IPR038770">
    <property type="entry name" value="Na+/solute_symporter_sf"/>
</dbReference>
<keyword evidence="7 8" id="KW-0472">Membrane</keyword>
<evidence type="ECO:0000256" key="8">
    <source>
        <dbReference type="SAM" id="Phobius"/>
    </source>
</evidence>
<feature type="transmembrane region" description="Helical" evidence="8">
    <location>
        <begin position="198"/>
        <end position="215"/>
    </location>
</feature>
<comment type="subcellular location">
    <subcellularLocation>
        <location evidence="1">Cell membrane</location>
        <topology evidence="1">Multi-pass membrane protein</topology>
    </subcellularLocation>
</comment>
<evidence type="ECO:0000313" key="9">
    <source>
        <dbReference type="EMBL" id="GGK47862.1"/>
    </source>
</evidence>
<evidence type="ECO:0000256" key="5">
    <source>
        <dbReference type="ARBA" id="ARBA00022692"/>
    </source>
</evidence>
<comment type="caution">
    <text evidence="9">The sequence shown here is derived from an EMBL/GenBank/DDBJ whole genome shotgun (WGS) entry which is preliminary data.</text>
</comment>